<protein>
    <recommendedName>
        <fullName evidence="2">N-acetylglucosaminylphosphatidylinositol deacetylase</fullName>
        <ecNumber evidence="2">3.5.1.89</ecNumber>
    </recommendedName>
</protein>
<evidence type="ECO:0000313" key="4">
    <source>
        <dbReference type="Proteomes" id="UP001314229"/>
    </source>
</evidence>
<dbReference type="EC" id="3.5.1.89" evidence="2"/>
<dbReference type="Proteomes" id="UP001314229">
    <property type="component" value="Unassembled WGS sequence"/>
</dbReference>
<accession>A0AAV1PR35</accession>
<dbReference type="EMBL" id="CAWUFR010000237">
    <property type="protein sequence ID" value="CAK6973758.1"/>
    <property type="molecule type" value="Genomic_DNA"/>
</dbReference>
<organism evidence="3 4">
    <name type="scientific">Scomber scombrus</name>
    <name type="common">Atlantic mackerel</name>
    <name type="synonym">Scomber vernalis</name>
    <dbReference type="NCBI Taxonomy" id="13677"/>
    <lineage>
        <taxon>Eukaryota</taxon>
        <taxon>Metazoa</taxon>
        <taxon>Chordata</taxon>
        <taxon>Craniata</taxon>
        <taxon>Vertebrata</taxon>
        <taxon>Euteleostomi</taxon>
        <taxon>Actinopterygii</taxon>
        <taxon>Neopterygii</taxon>
        <taxon>Teleostei</taxon>
        <taxon>Neoteleostei</taxon>
        <taxon>Acanthomorphata</taxon>
        <taxon>Pelagiaria</taxon>
        <taxon>Scombriformes</taxon>
        <taxon>Scombridae</taxon>
        <taxon>Scomber</taxon>
    </lineage>
</organism>
<name>A0AAV1PR35_SCOSC</name>
<sequence length="241" mass="26520">MGIYLAALILLSFLLWIKSIFHRHRLTLLKSLKRVTNMTSETDGADVTALLVTAHPDDECMFFAPTVIRLVELKARVHVLCLSEGNYYNQGARRKQELLDSCAVLGIPASRVTITDHKNLPDDPKAEWSVSLVSSVIAKHIRALSVNMVLTFDGRGVSGHANHTAIYKAVRLLFALLGDCWPPEEIHLLLGASPQLAAALLSLLHCWLRGLQASQSRHALSSLSTPVVSLPVHQLIALHVH</sequence>
<dbReference type="InterPro" id="IPR024078">
    <property type="entry name" value="LmbE-like_dom_sf"/>
</dbReference>
<reference evidence="3 4" key="1">
    <citation type="submission" date="2024-01" db="EMBL/GenBank/DDBJ databases">
        <authorList>
            <person name="Alioto T."/>
            <person name="Alioto T."/>
            <person name="Gomez Garrido J."/>
        </authorList>
    </citation>
    <scope>NUCLEOTIDE SEQUENCE [LARGE SCALE GENOMIC DNA]</scope>
</reference>
<comment type="caution">
    <text evidence="3">The sequence shown here is derived from an EMBL/GenBank/DDBJ whole genome shotgun (WGS) entry which is preliminary data.</text>
</comment>
<dbReference type="PANTHER" id="PTHR12993">
    <property type="entry name" value="N-ACETYLGLUCOSAMINYL-PHOSPHATIDYLINOSITOL DE-N-ACETYLASE-RELATED"/>
    <property type="match status" value="1"/>
</dbReference>
<evidence type="ECO:0000256" key="1">
    <source>
        <dbReference type="ARBA" id="ARBA00006066"/>
    </source>
</evidence>
<dbReference type="SUPFAM" id="SSF102588">
    <property type="entry name" value="LmbE-like"/>
    <property type="match status" value="1"/>
</dbReference>
<comment type="similarity">
    <text evidence="1">Belongs to the PIGL family.</text>
</comment>
<dbReference type="PANTHER" id="PTHR12993:SF11">
    <property type="entry name" value="N-ACETYLGLUCOSAMINYL-PHOSPHATIDYLINOSITOL DE-N-ACETYLASE"/>
    <property type="match status" value="1"/>
</dbReference>
<dbReference type="Gene3D" id="3.40.50.10320">
    <property type="entry name" value="LmbE-like"/>
    <property type="match status" value="1"/>
</dbReference>
<dbReference type="GO" id="GO:0000225">
    <property type="term" value="F:N-acetylglucosaminylphosphatidylinositol deacetylase activity"/>
    <property type="evidence" value="ECO:0007669"/>
    <property type="project" value="UniProtKB-EC"/>
</dbReference>
<dbReference type="Pfam" id="PF02585">
    <property type="entry name" value="PIG-L"/>
    <property type="match status" value="1"/>
</dbReference>
<dbReference type="InterPro" id="IPR003737">
    <property type="entry name" value="GlcNAc_PI_deacetylase-related"/>
</dbReference>
<dbReference type="GO" id="GO:0005783">
    <property type="term" value="C:endoplasmic reticulum"/>
    <property type="evidence" value="ECO:0007669"/>
    <property type="project" value="TreeGrafter"/>
</dbReference>
<keyword evidence="4" id="KW-1185">Reference proteome</keyword>
<gene>
    <name evidence="3" type="ORF">FSCOSCO3_A015214</name>
</gene>
<dbReference type="AlphaFoldDB" id="A0AAV1PR35"/>
<evidence type="ECO:0000313" key="3">
    <source>
        <dbReference type="EMBL" id="CAK6973758.1"/>
    </source>
</evidence>
<evidence type="ECO:0000256" key="2">
    <source>
        <dbReference type="ARBA" id="ARBA00012176"/>
    </source>
</evidence>
<proteinExistence type="inferred from homology"/>